<feature type="transmembrane region" description="Helical" evidence="6">
    <location>
        <begin position="52"/>
        <end position="78"/>
    </location>
</feature>
<feature type="transmembrane region" description="Helical" evidence="6">
    <location>
        <begin position="115"/>
        <end position="134"/>
    </location>
</feature>
<dbReference type="PANTHER" id="PTHR23291">
    <property type="entry name" value="BAX INHIBITOR-RELATED"/>
    <property type="match status" value="1"/>
</dbReference>
<dbReference type="CDD" id="cd10432">
    <property type="entry name" value="BI-1-like_bacterial"/>
    <property type="match status" value="1"/>
</dbReference>
<feature type="transmembrane region" description="Helical" evidence="6">
    <location>
        <begin position="20"/>
        <end position="45"/>
    </location>
</feature>
<dbReference type="AlphaFoldDB" id="A0A0A2G4M7"/>
<keyword evidence="3 6" id="KW-0812">Transmembrane</keyword>
<comment type="caution">
    <text evidence="7">The sequence shown here is derived from an EMBL/GenBank/DDBJ whole genome shotgun (WGS) entry which is preliminary data.</text>
</comment>
<evidence type="ECO:0000256" key="4">
    <source>
        <dbReference type="ARBA" id="ARBA00022989"/>
    </source>
</evidence>
<dbReference type="eggNOG" id="COG0670">
    <property type="taxonomic scope" value="Bacteria"/>
</dbReference>
<evidence type="ECO:0000256" key="1">
    <source>
        <dbReference type="ARBA" id="ARBA00004141"/>
    </source>
</evidence>
<evidence type="ECO:0000313" key="7">
    <source>
        <dbReference type="EMBL" id="KGN98211.1"/>
    </source>
</evidence>
<evidence type="ECO:0000256" key="3">
    <source>
        <dbReference type="ARBA" id="ARBA00022692"/>
    </source>
</evidence>
<accession>A0A0A2G4M7</accession>
<feature type="transmembrane region" description="Helical" evidence="6">
    <location>
        <begin position="180"/>
        <end position="200"/>
    </location>
</feature>
<protein>
    <submittedName>
        <fullName evidence="7">Membrane protein</fullName>
    </submittedName>
</protein>
<comment type="subcellular location">
    <subcellularLocation>
        <location evidence="1">Membrane</location>
        <topology evidence="1">Multi-pass membrane protein</topology>
    </subcellularLocation>
</comment>
<keyword evidence="8" id="KW-1185">Reference proteome</keyword>
<gene>
    <name evidence="7" type="ORF">HQ36_04730</name>
</gene>
<evidence type="ECO:0000256" key="5">
    <source>
        <dbReference type="ARBA" id="ARBA00023136"/>
    </source>
</evidence>
<dbReference type="GO" id="GO:0005886">
    <property type="term" value="C:plasma membrane"/>
    <property type="evidence" value="ECO:0007669"/>
    <property type="project" value="TreeGrafter"/>
</dbReference>
<evidence type="ECO:0000256" key="2">
    <source>
        <dbReference type="ARBA" id="ARBA00010350"/>
    </source>
</evidence>
<name>A0A0A2G4M7_9PORP</name>
<proteinExistence type="inferred from homology"/>
<dbReference type="EMBL" id="JQZW01000008">
    <property type="protein sequence ID" value="KGN98211.1"/>
    <property type="molecule type" value="Genomic_DNA"/>
</dbReference>
<feature type="transmembrane region" description="Helical" evidence="6">
    <location>
        <begin position="140"/>
        <end position="159"/>
    </location>
</feature>
<organism evidence="7 8">
    <name type="scientific">Porphyromonas gingivicanis</name>
    <dbReference type="NCBI Taxonomy" id="266762"/>
    <lineage>
        <taxon>Bacteria</taxon>
        <taxon>Pseudomonadati</taxon>
        <taxon>Bacteroidota</taxon>
        <taxon>Bacteroidia</taxon>
        <taxon>Bacteroidales</taxon>
        <taxon>Porphyromonadaceae</taxon>
        <taxon>Porphyromonas</taxon>
    </lineage>
</organism>
<dbReference type="InterPro" id="IPR006214">
    <property type="entry name" value="Bax_inhibitor_1-related"/>
</dbReference>
<reference evidence="7 8" key="1">
    <citation type="submission" date="2014-08" db="EMBL/GenBank/DDBJ databases">
        <title>Porphyromonas gingivicanis strain:COT-022_OH1391 Genome sequencing.</title>
        <authorList>
            <person name="Wallis C."/>
            <person name="Deusch O."/>
            <person name="O'Flynn C."/>
            <person name="Davis I."/>
            <person name="Jospin G."/>
            <person name="Darling A.E."/>
            <person name="Coil D.A."/>
            <person name="Alexiev A."/>
            <person name="Horsfall A."/>
            <person name="Kirkwood N."/>
            <person name="Harris S."/>
            <person name="Eisen J.A."/>
        </authorList>
    </citation>
    <scope>NUCLEOTIDE SEQUENCE [LARGE SCALE GENOMIC DNA]</scope>
    <source>
        <strain evidence="8">COT-022 OH1391</strain>
    </source>
</reference>
<feature type="transmembrane region" description="Helical" evidence="6">
    <location>
        <begin position="84"/>
        <end position="103"/>
    </location>
</feature>
<comment type="similarity">
    <text evidence="2 6">Belongs to the BI1 family.</text>
</comment>
<dbReference type="Proteomes" id="UP000030134">
    <property type="component" value="Unassembled WGS sequence"/>
</dbReference>
<sequence length="207" mass="22864">MTAALGLTGVTSYLVAFTPLFYTLITTPFLFWGVVIAELGLVFFLSARLHKISFITASLCMTIYSVLNGLTLSFIFAAYTASSIISTFFITAGTFGAMALIGTFTKKDLSSWSRYLIMGVVGLIIASVVNMFLKSSGFEWVISIVGVLIFTVLTAVDTNKIKNMLREYDGVLDGESLRKIALMGSLQLYLDFINLFLYLLRFLGRRN</sequence>
<evidence type="ECO:0000313" key="8">
    <source>
        <dbReference type="Proteomes" id="UP000030134"/>
    </source>
</evidence>
<evidence type="ECO:0000256" key="6">
    <source>
        <dbReference type="RuleBase" id="RU004379"/>
    </source>
</evidence>
<dbReference type="STRING" id="266762.HQ36_04730"/>
<dbReference type="PANTHER" id="PTHR23291:SF50">
    <property type="entry name" value="PROTEIN LIFEGUARD 4"/>
    <property type="match status" value="1"/>
</dbReference>
<keyword evidence="4 6" id="KW-1133">Transmembrane helix</keyword>
<dbReference type="Pfam" id="PF01027">
    <property type="entry name" value="Bax1-I"/>
    <property type="match status" value="1"/>
</dbReference>
<keyword evidence="5 6" id="KW-0472">Membrane</keyword>